<evidence type="ECO:0000313" key="7">
    <source>
        <dbReference type="EMBL" id="RPA71596.1"/>
    </source>
</evidence>
<keyword evidence="4 6" id="KW-0472">Membrane</keyword>
<dbReference type="PANTHER" id="PTHR11040:SF24">
    <property type="entry name" value="FE(2+) TRANSPORTER 3"/>
    <property type="match status" value="1"/>
</dbReference>
<dbReference type="GO" id="GO:0005886">
    <property type="term" value="C:plasma membrane"/>
    <property type="evidence" value="ECO:0007669"/>
    <property type="project" value="TreeGrafter"/>
</dbReference>
<name>A0A3N4HEI3_ASCIM</name>
<evidence type="ECO:0000256" key="6">
    <source>
        <dbReference type="SAM" id="Phobius"/>
    </source>
</evidence>
<evidence type="ECO:0000256" key="3">
    <source>
        <dbReference type="ARBA" id="ARBA00022989"/>
    </source>
</evidence>
<evidence type="ECO:0000256" key="1">
    <source>
        <dbReference type="ARBA" id="ARBA00004141"/>
    </source>
</evidence>
<evidence type="ECO:0000313" key="8">
    <source>
        <dbReference type="Proteomes" id="UP000275078"/>
    </source>
</evidence>
<gene>
    <name evidence="7" type="ORF">BJ508DRAFT_315476</name>
</gene>
<feature type="transmembrane region" description="Helical" evidence="6">
    <location>
        <begin position="302"/>
        <end position="324"/>
    </location>
</feature>
<feature type="transmembrane region" description="Helical" evidence="6">
    <location>
        <begin position="397"/>
        <end position="421"/>
    </location>
</feature>
<dbReference type="InterPro" id="IPR003689">
    <property type="entry name" value="ZIP"/>
</dbReference>
<feature type="region of interest" description="Disordered" evidence="5">
    <location>
        <begin position="258"/>
        <end position="278"/>
    </location>
</feature>
<feature type="transmembrane region" description="Helical" evidence="6">
    <location>
        <begin position="118"/>
        <end position="141"/>
    </location>
</feature>
<feature type="compositionally biased region" description="Low complexity" evidence="5">
    <location>
        <begin position="258"/>
        <end position="276"/>
    </location>
</feature>
<feature type="transmembrane region" description="Helical" evidence="6">
    <location>
        <begin position="365"/>
        <end position="385"/>
    </location>
</feature>
<keyword evidence="8" id="KW-1185">Reference proteome</keyword>
<proteinExistence type="predicted"/>
<evidence type="ECO:0000256" key="2">
    <source>
        <dbReference type="ARBA" id="ARBA00022692"/>
    </source>
</evidence>
<keyword evidence="3 6" id="KW-1133">Transmembrane helix</keyword>
<dbReference type="GO" id="GO:0005385">
    <property type="term" value="F:zinc ion transmembrane transporter activity"/>
    <property type="evidence" value="ECO:0007669"/>
    <property type="project" value="TreeGrafter"/>
</dbReference>
<dbReference type="AlphaFoldDB" id="A0A3N4HEI3"/>
<dbReference type="PANTHER" id="PTHR11040">
    <property type="entry name" value="ZINC/IRON TRANSPORTER"/>
    <property type="match status" value="1"/>
</dbReference>
<protein>
    <submittedName>
        <fullName evidence="7">Zinc/iron permease</fullName>
    </submittedName>
</protein>
<dbReference type="Proteomes" id="UP000275078">
    <property type="component" value="Unassembled WGS sequence"/>
</dbReference>
<accession>A0A3N4HEI3</accession>
<dbReference type="STRING" id="1160509.A0A3N4HEI3"/>
<sequence>MSASVTSIFIRPSATASPLEAPAPTKSACEGEGLSSEDDYDLPLHIAAVFIVLIVSFLGCAFPIITLRRPSLKIPPTVFFICKHFGTGVLIATAFVHLMPTAFGSLNDPCLPAFFNEIYPAIPGVMVMVAMFALFAVECVINHKAGGHTHGGTGMETAPPDGPVYRDEPRDPYAKGHRRGGSEETLWVEEKGGPCPYGYSDKSGPFSDDYEVQAMGPPVFEMRGAEMPAWFHGFYNSYVAQINTLQTRVSALQKASHGYSKLPSSRSPSPSSGKKGAQVVVREIEDPEQGDVDPEVLKRMSLGITILEAGILFHSIFVGLTLSVSSGPSFLPFLIAILFHQAFEGLGLGSRIAAVPFPRSSNRPWYLALAFGLTTPIGMAIGLGVRTSFDPASAFALIMTGSFNAISAGLLVWAGLVSLLFEDFIGEAETNGMVGQRRKGFFW</sequence>
<dbReference type="Pfam" id="PF02535">
    <property type="entry name" value="Zip"/>
    <property type="match status" value="1"/>
</dbReference>
<comment type="subcellular location">
    <subcellularLocation>
        <location evidence="1">Membrane</location>
        <topology evidence="1">Multi-pass membrane protein</topology>
    </subcellularLocation>
</comment>
<reference evidence="7 8" key="1">
    <citation type="journal article" date="2018" name="Nat. Ecol. Evol.">
        <title>Pezizomycetes genomes reveal the molecular basis of ectomycorrhizal truffle lifestyle.</title>
        <authorList>
            <person name="Murat C."/>
            <person name="Payen T."/>
            <person name="Noel B."/>
            <person name="Kuo A."/>
            <person name="Morin E."/>
            <person name="Chen J."/>
            <person name="Kohler A."/>
            <person name="Krizsan K."/>
            <person name="Balestrini R."/>
            <person name="Da Silva C."/>
            <person name="Montanini B."/>
            <person name="Hainaut M."/>
            <person name="Levati E."/>
            <person name="Barry K.W."/>
            <person name="Belfiori B."/>
            <person name="Cichocki N."/>
            <person name="Clum A."/>
            <person name="Dockter R.B."/>
            <person name="Fauchery L."/>
            <person name="Guy J."/>
            <person name="Iotti M."/>
            <person name="Le Tacon F."/>
            <person name="Lindquist E.A."/>
            <person name="Lipzen A."/>
            <person name="Malagnac F."/>
            <person name="Mello A."/>
            <person name="Molinier V."/>
            <person name="Miyauchi S."/>
            <person name="Poulain J."/>
            <person name="Riccioni C."/>
            <person name="Rubini A."/>
            <person name="Sitrit Y."/>
            <person name="Splivallo R."/>
            <person name="Traeger S."/>
            <person name="Wang M."/>
            <person name="Zifcakova L."/>
            <person name="Wipf D."/>
            <person name="Zambonelli A."/>
            <person name="Paolocci F."/>
            <person name="Nowrousian M."/>
            <person name="Ottonello S."/>
            <person name="Baldrian P."/>
            <person name="Spatafora J.W."/>
            <person name="Henrissat B."/>
            <person name="Nagy L.G."/>
            <person name="Aury J.M."/>
            <person name="Wincker P."/>
            <person name="Grigoriev I.V."/>
            <person name="Bonfante P."/>
            <person name="Martin F.M."/>
        </authorList>
    </citation>
    <scope>NUCLEOTIDE SEQUENCE [LARGE SCALE GENOMIC DNA]</scope>
    <source>
        <strain evidence="7 8">RN42</strain>
    </source>
</reference>
<evidence type="ECO:0000256" key="5">
    <source>
        <dbReference type="SAM" id="MobiDB-lite"/>
    </source>
</evidence>
<evidence type="ECO:0000256" key="4">
    <source>
        <dbReference type="ARBA" id="ARBA00023136"/>
    </source>
</evidence>
<dbReference type="EMBL" id="ML119915">
    <property type="protein sequence ID" value="RPA71596.1"/>
    <property type="molecule type" value="Genomic_DNA"/>
</dbReference>
<dbReference type="OrthoDB" id="448280at2759"/>
<feature type="transmembrane region" description="Helical" evidence="6">
    <location>
        <begin position="42"/>
        <end position="65"/>
    </location>
</feature>
<feature type="transmembrane region" description="Helical" evidence="6">
    <location>
        <begin position="77"/>
        <end position="98"/>
    </location>
</feature>
<organism evidence="7 8">
    <name type="scientific">Ascobolus immersus RN42</name>
    <dbReference type="NCBI Taxonomy" id="1160509"/>
    <lineage>
        <taxon>Eukaryota</taxon>
        <taxon>Fungi</taxon>
        <taxon>Dikarya</taxon>
        <taxon>Ascomycota</taxon>
        <taxon>Pezizomycotina</taxon>
        <taxon>Pezizomycetes</taxon>
        <taxon>Pezizales</taxon>
        <taxon>Ascobolaceae</taxon>
        <taxon>Ascobolus</taxon>
    </lineage>
</organism>
<keyword evidence="2 6" id="KW-0812">Transmembrane</keyword>